<reference evidence="3 4" key="2">
    <citation type="journal article" date="2021" name="Int. J. Syst. Evol. Microbiol.">
        <title>Roseibium litorale sp. nov., isolated from a tidal flat sediment and proposal for the reclassification of Labrenzia polysiphoniae as Roseibium polysiphoniae comb. nov.</title>
        <authorList>
            <person name="Liu Y."/>
            <person name="Pei T."/>
            <person name="Du J."/>
            <person name="Chao M."/>
            <person name="Deng M.R."/>
            <person name="Zhu H."/>
        </authorList>
    </citation>
    <scope>NUCLEOTIDE SEQUENCE [LARGE SCALE GENOMIC DNA]</scope>
    <source>
        <strain evidence="3 4">4C16A</strain>
    </source>
</reference>
<dbReference type="PANTHER" id="PTHR37302">
    <property type="entry name" value="SLR1116 PROTEIN"/>
    <property type="match status" value="1"/>
</dbReference>
<evidence type="ECO:0000256" key="2">
    <source>
        <dbReference type="ARBA" id="ARBA00022723"/>
    </source>
</evidence>
<evidence type="ECO:0008006" key="5">
    <source>
        <dbReference type="Google" id="ProtNLM"/>
    </source>
</evidence>
<evidence type="ECO:0000313" key="3">
    <source>
        <dbReference type="EMBL" id="MBD8894102.1"/>
    </source>
</evidence>
<dbReference type="Pfam" id="PF05163">
    <property type="entry name" value="DinB"/>
    <property type="match status" value="1"/>
</dbReference>
<gene>
    <name evidence="3" type="ORF">IG616_21360</name>
</gene>
<organism evidence="3 4">
    <name type="scientific">Roseibium litorale</name>
    <dbReference type="NCBI Taxonomy" id="2803841"/>
    <lineage>
        <taxon>Bacteria</taxon>
        <taxon>Pseudomonadati</taxon>
        <taxon>Pseudomonadota</taxon>
        <taxon>Alphaproteobacteria</taxon>
        <taxon>Hyphomicrobiales</taxon>
        <taxon>Stappiaceae</taxon>
        <taxon>Roseibium</taxon>
    </lineage>
</organism>
<name>A0ABR9CV90_9HYPH</name>
<accession>A0ABR9CV90</accession>
<evidence type="ECO:0000256" key="1">
    <source>
        <dbReference type="ARBA" id="ARBA00008635"/>
    </source>
</evidence>
<dbReference type="EMBL" id="JACYXI010000020">
    <property type="protein sequence ID" value="MBD8894102.1"/>
    <property type="molecule type" value="Genomic_DNA"/>
</dbReference>
<keyword evidence="2" id="KW-0479">Metal-binding</keyword>
<dbReference type="Proteomes" id="UP000632063">
    <property type="component" value="Unassembled WGS sequence"/>
</dbReference>
<keyword evidence="4" id="KW-1185">Reference proteome</keyword>
<comment type="caution">
    <text evidence="3">The sequence shown here is derived from an EMBL/GenBank/DDBJ whole genome shotgun (WGS) entry which is preliminary data.</text>
</comment>
<sequence length="179" mass="20203">MKVFICILSEHNKWANERLLSDCACVSDQDYFRNVHPSLGSIHTTLVSGLKTDGLWLSRVTGEPENSFFALGSPANSIEDMIEKRVSLDETLCQFANSLTESRLSKTISLHDPEAHEDLHQPLCMTMLHMFQQQTQYRSQVQVLLAQAGMSVTNLDLHLFQNLTGRGTLKVLERRKTAV</sequence>
<dbReference type="PANTHER" id="PTHR37302:SF1">
    <property type="entry name" value="PROTEIN DINB"/>
    <property type="match status" value="1"/>
</dbReference>
<dbReference type="InterPro" id="IPR007837">
    <property type="entry name" value="DinB"/>
</dbReference>
<dbReference type="SUPFAM" id="SSF109854">
    <property type="entry name" value="DinB/YfiT-like putative metalloenzymes"/>
    <property type="match status" value="1"/>
</dbReference>
<dbReference type="RefSeq" id="WP_192150732.1">
    <property type="nucleotide sequence ID" value="NZ_JACYXI010000020.1"/>
</dbReference>
<comment type="similarity">
    <text evidence="1">Belongs to the DinB family.</text>
</comment>
<reference evidence="4" key="1">
    <citation type="submission" date="2020-09" db="EMBL/GenBank/DDBJ databases">
        <title>The genome sequence of strain Labrenzia suaedae 4C16A.</title>
        <authorList>
            <person name="Liu Y."/>
        </authorList>
    </citation>
    <scope>NUCLEOTIDE SEQUENCE [LARGE SCALE GENOMIC DNA]</scope>
    <source>
        <strain evidence="4">4C16A</strain>
    </source>
</reference>
<protein>
    <recommendedName>
        <fullName evidence="5">Damage-inducible protein DinB</fullName>
    </recommendedName>
</protein>
<dbReference type="Gene3D" id="1.20.120.450">
    <property type="entry name" value="dinb family like domain"/>
    <property type="match status" value="1"/>
</dbReference>
<proteinExistence type="inferred from homology"/>
<evidence type="ECO:0000313" key="4">
    <source>
        <dbReference type="Proteomes" id="UP000632063"/>
    </source>
</evidence>
<dbReference type="InterPro" id="IPR034660">
    <property type="entry name" value="DinB/YfiT-like"/>
</dbReference>